<sequence length="868" mass="95445">MASAIEARSLALLTTIASDPPLYPRNPTQLPHAPLTLYIVRVPGSKDVFLTPLKPREKVVSAEDVQSSLYFLHIDIPEDDLLELPDQISVQDAPAVSTINRKPLPTPPTSPAGGSPRQRSAVFDTKQQLGVPQRKPVVSRQSLDLPDIPPRPPLRSPPAQHGHFGINERNDARPSFSRRPLSNQFLDPNVISGRPSIDSRRSYASGGASRASFEGSSTPEEDEPCISLTLIRRDPSSGFQWNVAKIRDPPVHDVSSIMGGDGSIKTKKAGAPLFLEIYNPGYSKFLQFDHARPDSRGSADIASLSPNLTSGHDGTFRRRLYMDGSRFGDHSYGHLKSPSWNGEQQSQQIQRPSLQLNRQSLQAAPKAIVDRRSKGYTFRSPWGGKCEFSTGAAGRSLKCKHVLENPSSAATEVSELRFNLPTGSNTRGMMSTDPGLKRSSVISRPAMHRHSTSDELANGPISPGMGKFLDEYGNIDLSLGQERAGGGFGGKQAKLGKLIIEDEGVKMLDLIRGYNARKERRYSSSSLSDRSGSTPALSPRPSRATDSADMTKKQQREQACEAQLELNGIDDCQVFMAQVQTGGAEEFKKTEHLKIVINSTEFGEWEDDVWCMFLRDFERLSHNVIHLTITIKGNTLFTRYNYVKPEMTTSIEVPPANNGQDADLDNDSGQGPSNGIAKKPKFTRTTANSRATAASLDAPAPAPSSHNSEGKYVVKRVSPDKVAVHIYEKEIVKTLIEVFGGRSLPFITIQGPMELSLRRHIISRINPEYLHSPVLSIEAGYDFVDGVRAMQAGMWESSLPELHRIGGGTQDAEDFREWHKGEEDDINYHGLGEWLVPSGKGGRSLWGWRVANAKLFRGPINGWPGRND</sequence>
<name>A0A4V4JRT5_AURPU</name>
<feature type="compositionally biased region" description="Low complexity" evidence="1">
    <location>
        <begin position="202"/>
        <end position="212"/>
    </location>
</feature>
<reference evidence="2 3" key="1">
    <citation type="submission" date="2018-10" db="EMBL/GenBank/DDBJ databases">
        <title>Fifty Aureobasidium pullulans genomes reveal a recombining polyextremotolerant generalist.</title>
        <authorList>
            <person name="Gostincar C."/>
            <person name="Turk M."/>
            <person name="Zajc J."/>
            <person name="Gunde-Cimerman N."/>
        </authorList>
    </citation>
    <scope>NUCLEOTIDE SEQUENCE [LARGE SCALE GENOMIC DNA]</scope>
    <source>
        <strain evidence="2 3">EXF-6604</strain>
    </source>
</reference>
<feature type="compositionally biased region" description="Low complexity" evidence="1">
    <location>
        <begin position="683"/>
        <end position="705"/>
    </location>
</feature>
<proteinExistence type="predicted"/>
<feature type="compositionally biased region" description="Pro residues" evidence="1">
    <location>
        <begin position="147"/>
        <end position="156"/>
    </location>
</feature>
<feature type="compositionally biased region" description="Low complexity" evidence="1">
    <location>
        <begin position="523"/>
        <end position="533"/>
    </location>
</feature>
<comment type="caution">
    <text evidence="2">The sequence shown here is derived from an EMBL/GenBank/DDBJ whole genome shotgun (WGS) entry which is preliminary data.</text>
</comment>
<gene>
    <name evidence="2" type="ORF">D6D01_09033</name>
</gene>
<feature type="region of interest" description="Disordered" evidence="1">
    <location>
        <begin position="93"/>
        <end position="222"/>
    </location>
</feature>
<feature type="region of interest" description="Disordered" evidence="1">
    <location>
        <begin position="521"/>
        <end position="556"/>
    </location>
</feature>
<evidence type="ECO:0000313" key="2">
    <source>
        <dbReference type="EMBL" id="THY11123.1"/>
    </source>
</evidence>
<accession>A0A4V4JRT5</accession>
<protein>
    <submittedName>
        <fullName evidence="2">Uncharacterized protein</fullName>
    </submittedName>
</protein>
<feature type="region of interest" description="Disordered" evidence="1">
    <location>
        <begin position="332"/>
        <end position="352"/>
    </location>
</feature>
<evidence type="ECO:0000256" key="1">
    <source>
        <dbReference type="SAM" id="MobiDB-lite"/>
    </source>
</evidence>
<evidence type="ECO:0000313" key="3">
    <source>
        <dbReference type="Proteomes" id="UP000306584"/>
    </source>
</evidence>
<dbReference type="Proteomes" id="UP000306584">
    <property type="component" value="Unassembled WGS sequence"/>
</dbReference>
<organism evidence="2 3">
    <name type="scientific">Aureobasidium pullulans</name>
    <name type="common">Black yeast</name>
    <name type="synonym">Pullularia pullulans</name>
    <dbReference type="NCBI Taxonomy" id="5580"/>
    <lineage>
        <taxon>Eukaryota</taxon>
        <taxon>Fungi</taxon>
        <taxon>Dikarya</taxon>
        <taxon>Ascomycota</taxon>
        <taxon>Pezizomycotina</taxon>
        <taxon>Dothideomycetes</taxon>
        <taxon>Dothideomycetidae</taxon>
        <taxon>Dothideales</taxon>
        <taxon>Saccotheciaceae</taxon>
        <taxon>Aureobasidium</taxon>
    </lineage>
</organism>
<feature type="region of interest" description="Disordered" evidence="1">
    <location>
        <begin position="651"/>
        <end position="711"/>
    </location>
</feature>
<dbReference type="AlphaFoldDB" id="A0A4V4JRT5"/>
<dbReference type="EMBL" id="QZBD01000568">
    <property type="protein sequence ID" value="THY11123.1"/>
    <property type="molecule type" value="Genomic_DNA"/>
</dbReference>